<name>A0A2A2F7Z3_9GAMM</name>
<protein>
    <recommendedName>
        <fullName evidence="4">Toprim domain-containing protein</fullName>
    </recommendedName>
</protein>
<dbReference type="OrthoDB" id="9763644at2"/>
<dbReference type="RefSeq" id="WP_095616774.1">
    <property type="nucleotide sequence ID" value="NZ_NSKD01000002.1"/>
</dbReference>
<dbReference type="AlphaFoldDB" id="A0A2A2F7Z3"/>
<evidence type="ECO:0008006" key="4">
    <source>
        <dbReference type="Google" id="ProtNLM"/>
    </source>
</evidence>
<evidence type="ECO:0000313" key="2">
    <source>
        <dbReference type="EMBL" id="PAU81048.1"/>
    </source>
</evidence>
<evidence type="ECO:0000313" key="3">
    <source>
        <dbReference type="Proteomes" id="UP000218896"/>
    </source>
</evidence>
<dbReference type="InterPro" id="IPR034154">
    <property type="entry name" value="TOPRIM_DnaG/twinkle"/>
</dbReference>
<reference evidence="2 3" key="1">
    <citation type="submission" date="2017-08" db="EMBL/GenBank/DDBJ databases">
        <title>Halovibrio sewagensis sp. nov., isolated from wastewater of high salinity.</title>
        <authorList>
            <person name="Dong X."/>
            <person name="Zhang G."/>
        </authorList>
    </citation>
    <scope>NUCLEOTIDE SEQUENCE [LARGE SCALE GENOMIC DNA]</scope>
    <source>
        <strain evidence="2 3">YL5-2</strain>
    </source>
</reference>
<organism evidence="2 3">
    <name type="scientific">Halovibrio salipaludis</name>
    <dbReference type="NCBI Taxonomy" id="2032626"/>
    <lineage>
        <taxon>Bacteria</taxon>
        <taxon>Pseudomonadati</taxon>
        <taxon>Pseudomonadota</taxon>
        <taxon>Gammaproteobacteria</taxon>
        <taxon>Oceanospirillales</taxon>
        <taxon>Halomonadaceae</taxon>
        <taxon>Halovibrio</taxon>
    </lineage>
</organism>
<gene>
    <name evidence="2" type="ORF">CK501_05655</name>
</gene>
<feature type="region of interest" description="Disordered" evidence="1">
    <location>
        <begin position="1"/>
        <end position="22"/>
    </location>
</feature>
<dbReference type="Proteomes" id="UP000218896">
    <property type="component" value="Unassembled WGS sequence"/>
</dbReference>
<evidence type="ECO:0000256" key="1">
    <source>
        <dbReference type="SAM" id="MobiDB-lite"/>
    </source>
</evidence>
<dbReference type="SUPFAM" id="SSF56731">
    <property type="entry name" value="DNA primase core"/>
    <property type="match status" value="1"/>
</dbReference>
<dbReference type="CDD" id="cd01029">
    <property type="entry name" value="TOPRIM_primases"/>
    <property type="match status" value="1"/>
</dbReference>
<accession>A0A2A2F7Z3</accession>
<proteinExistence type="predicted"/>
<dbReference type="EMBL" id="NSKD01000002">
    <property type="protein sequence ID" value="PAU81048.1"/>
    <property type="molecule type" value="Genomic_DNA"/>
</dbReference>
<comment type="caution">
    <text evidence="2">The sequence shown here is derived from an EMBL/GenBank/DDBJ whole genome shotgun (WGS) entry which is preliminary data.</text>
</comment>
<keyword evidence="3" id="KW-1185">Reference proteome</keyword>
<sequence>MQGLKETAPAPEAAGNEGIGQQQQRYTERFAFPYLVRKEIDLVSLVGSCFSRIRIVPGKLARFDANGNPATPFQATMLFRELVNVANQSTGWERILPWPIRRSPGDKPGDKFVTAGTAVSIGFTPIGFEPWELMSMPERLIACAGLADGYRIHQCTGEPVACAVGENNLPRIVRSLRMMNPSVVVAVDNDCAGRDAGQASGCRWTCPEGVKDWSDLYQEHGMDAVREAIKEVA</sequence>
<dbReference type="Gene3D" id="3.40.1360.10">
    <property type="match status" value="1"/>
</dbReference>